<evidence type="ECO:0000256" key="1">
    <source>
        <dbReference type="ARBA" id="ARBA00044755"/>
    </source>
</evidence>
<dbReference type="PANTHER" id="PTHR35024">
    <property type="entry name" value="HYPOTHETICAL CYTOSOLIC PROTEIN"/>
    <property type="match status" value="1"/>
</dbReference>
<evidence type="ECO:0000313" key="3">
    <source>
        <dbReference type="Proteomes" id="UP000642809"/>
    </source>
</evidence>
<dbReference type="Pfam" id="PF04519">
    <property type="entry name" value="Bactofilin"/>
    <property type="match status" value="1"/>
</dbReference>
<dbReference type="EMBL" id="BMYF01000008">
    <property type="protein sequence ID" value="GHB35342.1"/>
    <property type="molecule type" value="Genomic_DNA"/>
</dbReference>
<dbReference type="RefSeq" id="WP_189580432.1">
    <property type="nucleotide sequence ID" value="NZ_BMYF01000008.1"/>
</dbReference>
<name>A0A8J3CWD3_9BACT</name>
<keyword evidence="3" id="KW-1185">Reference proteome</keyword>
<dbReference type="PANTHER" id="PTHR35024:SF4">
    <property type="entry name" value="POLYMER-FORMING CYTOSKELETAL PROTEIN"/>
    <property type="match status" value="1"/>
</dbReference>
<gene>
    <name evidence="2" type="ORF">GCM10008106_15960</name>
</gene>
<comment type="caution">
    <text evidence="2">The sequence shown here is derived from an EMBL/GenBank/DDBJ whole genome shotgun (WGS) entry which is preliminary data.</text>
</comment>
<dbReference type="AlphaFoldDB" id="A0A8J3CWD3"/>
<accession>A0A8J3CWD3</accession>
<dbReference type="Proteomes" id="UP000642809">
    <property type="component" value="Unassembled WGS sequence"/>
</dbReference>
<comment type="similarity">
    <text evidence="1">Belongs to the bactofilin family.</text>
</comment>
<proteinExistence type="inferred from homology"/>
<evidence type="ECO:0000313" key="2">
    <source>
        <dbReference type="EMBL" id="GHB35342.1"/>
    </source>
</evidence>
<organism evidence="2 3">
    <name type="scientific">Mongoliitalea lutea</name>
    <dbReference type="NCBI Taxonomy" id="849756"/>
    <lineage>
        <taxon>Bacteria</taxon>
        <taxon>Pseudomonadati</taxon>
        <taxon>Bacteroidota</taxon>
        <taxon>Cytophagia</taxon>
        <taxon>Cytophagales</taxon>
        <taxon>Cyclobacteriaceae</taxon>
        <taxon>Mongoliitalea</taxon>
    </lineage>
</organism>
<evidence type="ECO:0008006" key="4">
    <source>
        <dbReference type="Google" id="ProtNLM"/>
    </source>
</evidence>
<protein>
    <recommendedName>
        <fullName evidence="4">Protein CcmA, bactofilin family</fullName>
    </recommendedName>
</protein>
<dbReference type="InterPro" id="IPR007607">
    <property type="entry name" value="BacA/B"/>
</dbReference>
<sequence>MSTSKEVFVTIFSKTLRLVGDIVTKGDLRIEGKIDGSILCGGKVVIDKDAEVHGPVHADSVELLGSCNGEIFAHQGITLAKTAKLKGNLTTRNLSIDNEAIIEGTIQINKNLPGLDYEGVRNKRKVGEKNIAKLSLNTHWKKNTQSVENEENIYGEGWI</sequence>
<reference evidence="2" key="1">
    <citation type="journal article" date="2014" name="Int. J. Syst. Evol. Microbiol.">
        <title>Complete genome sequence of Corynebacterium casei LMG S-19264T (=DSM 44701T), isolated from a smear-ripened cheese.</title>
        <authorList>
            <consortium name="US DOE Joint Genome Institute (JGI-PGF)"/>
            <person name="Walter F."/>
            <person name="Albersmeier A."/>
            <person name="Kalinowski J."/>
            <person name="Ruckert C."/>
        </authorList>
    </citation>
    <scope>NUCLEOTIDE SEQUENCE</scope>
    <source>
        <strain evidence="2">KCTC 23224</strain>
    </source>
</reference>
<reference evidence="2" key="2">
    <citation type="submission" date="2020-09" db="EMBL/GenBank/DDBJ databases">
        <authorList>
            <person name="Sun Q."/>
            <person name="Kim S."/>
        </authorList>
    </citation>
    <scope>NUCLEOTIDE SEQUENCE</scope>
    <source>
        <strain evidence="2">KCTC 23224</strain>
    </source>
</reference>